<dbReference type="PANTHER" id="PTHR12121:SF101">
    <property type="entry name" value="ENDONUCLEASE_EXONUCLEASE_PHOSPHATASE DOMAIN-CONTAINING PROTEIN"/>
    <property type="match status" value="1"/>
</dbReference>
<gene>
    <name evidence="2" type="ORF">TrCOL_g5292</name>
</gene>
<evidence type="ECO:0000259" key="1">
    <source>
        <dbReference type="Pfam" id="PF03372"/>
    </source>
</evidence>
<dbReference type="GO" id="GO:0000175">
    <property type="term" value="F:3'-5'-RNA exonuclease activity"/>
    <property type="evidence" value="ECO:0007669"/>
    <property type="project" value="TreeGrafter"/>
</dbReference>
<organism evidence="2 3">
    <name type="scientific">Triparma columacea</name>
    <dbReference type="NCBI Taxonomy" id="722753"/>
    <lineage>
        <taxon>Eukaryota</taxon>
        <taxon>Sar</taxon>
        <taxon>Stramenopiles</taxon>
        <taxon>Ochrophyta</taxon>
        <taxon>Bolidophyceae</taxon>
        <taxon>Parmales</taxon>
        <taxon>Triparmaceae</taxon>
        <taxon>Triparma</taxon>
    </lineage>
</organism>
<proteinExistence type="predicted"/>
<dbReference type="SUPFAM" id="SSF56219">
    <property type="entry name" value="DNase I-like"/>
    <property type="match status" value="1"/>
</dbReference>
<dbReference type="Pfam" id="PF03372">
    <property type="entry name" value="Exo_endo_phos"/>
    <property type="match status" value="1"/>
</dbReference>
<sequence length="357" mass="39845">MSALKPSSLRVYTYNVLSSHLSEATHFRSCLPANLDPETRFSRCLTKLDKECSRGSVICLQEVSRTWEGRLHTFFDERKYSLVTGMYGRRFNGYMGVGIAYPREMYAMKACEVDVLADREKWPLDPRPPPPGFLRRFVRSALSLFPQRLLGSLHPSSKGPECPFELASRRSNIQVSLHLSPPTSPESSFAISTYHMPCAFRTPQMMALHSSLSVRNLQERAKEWGAGRAVLAGDFNLKPDSGLYRMITTGECPKDDKETYPLKKGVEDIGWSPRIGTGMQSCYALAHPGGEPPYTNYAQCRNDPVFIDTLDYVFISKEGWEVVGVDGVGKVEDANGPLPNDKEPSDHIAIAADLKIA</sequence>
<evidence type="ECO:0000313" key="2">
    <source>
        <dbReference type="EMBL" id="GMI47116.1"/>
    </source>
</evidence>
<protein>
    <recommendedName>
        <fullName evidence="1">Endonuclease/exonuclease/phosphatase domain-containing protein</fullName>
    </recommendedName>
</protein>
<reference evidence="3" key="1">
    <citation type="journal article" date="2023" name="Commun. Biol.">
        <title>Genome analysis of Parmales, the sister group of diatoms, reveals the evolutionary specialization of diatoms from phago-mixotrophs to photoautotrophs.</title>
        <authorList>
            <person name="Ban H."/>
            <person name="Sato S."/>
            <person name="Yoshikawa S."/>
            <person name="Yamada K."/>
            <person name="Nakamura Y."/>
            <person name="Ichinomiya M."/>
            <person name="Sato N."/>
            <person name="Blanc-Mathieu R."/>
            <person name="Endo H."/>
            <person name="Kuwata A."/>
            <person name="Ogata H."/>
        </authorList>
    </citation>
    <scope>NUCLEOTIDE SEQUENCE [LARGE SCALE GENOMIC DNA]</scope>
</reference>
<dbReference type="InterPro" id="IPR005135">
    <property type="entry name" value="Endo/exonuclease/phosphatase"/>
</dbReference>
<dbReference type="InterPro" id="IPR036691">
    <property type="entry name" value="Endo/exonu/phosph_ase_sf"/>
</dbReference>
<evidence type="ECO:0000313" key="3">
    <source>
        <dbReference type="Proteomes" id="UP001165065"/>
    </source>
</evidence>
<name>A0A9W7GJW9_9STRA</name>
<dbReference type="PANTHER" id="PTHR12121">
    <property type="entry name" value="CARBON CATABOLITE REPRESSOR PROTEIN 4"/>
    <property type="match status" value="1"/>
</dbReference>
<accession>A0A9W7GJW9</accession>
<dbReference type="OrthoDB" id="2866996at2759"/>
<dbReference type="EMBL" id="BRYA01000331">
    <property type="protein sequence ID" value="GMI47116.1"/>
    <property type="molecule type" value="Genomic_DNA"/>
</dbReference>
<keyword evidence="3" id="KW-1185">Reference proteome</keyword>
<dbReference type="InterPro" id="IPR050410">
    <property type="entry name" value="CCR4/nocturin_mRNA_transcr"/>
</dbReference>
<dbReference type="Proteomes" id="UP001165065">
    <property type="component" value="Unassembled WGS sequence"/>
</dbReference>
<dbReference type="AlphaFoldDB" id="A0A9W7GJW9"/>
<comment type="caution">
    <text evidence="2">The sequence shown here is derived from an EMBL/GenBank/DDBJ whole genome shotgun (WGS) entry which is preliminary data.</text>
</comment>
<dbReference type="Gene3D" id="3.60.10.10">
    <property type="entry name" value="Endonuclease/exonuclease/phosphatase"/>
    <property type="match status" value="1"/>
</dbReference>
<feature type="domain" description="Endonuclease/exonuclease/phosphatase" evidence="1">
    <location>
        <begin position="13"/>
        <end position="347"/>
    </location>
</feature>